<keyword evidence="2" id="KW-1185">Reference proteome</keyword>
<sequence length="110" mass="12358">MKQAHEKQVPFARPGDEEDATPCALCELVMQVAQPGLLSSAARLSRLEYKGVVPCEKQSLTWRYTWLVLRGSGARRRASSRFLNTSVLSLSYPDSFKALRKGEERLVNCD</sequence>
<evidence type="ECO:0000313" key="1">
    <source>
        <dbReference type="EMBL" id="MPC92778.1"/>
    </source>
</evidence>
<protein>
    <submittedName>
        <fullName evidence="1">Uncharacterized protein</fullName>
    </submittedName>
</protein>
<name>A0A5B7JIF8_PORTR</name>
<dbReference type="AlphaFoldDB" id="A0A5B7JIF8"/>
<gene>
    <name evidence="1" type="ORF">E2C01_087884</name>
</gene>
<dbReference type="EMBL" id="VSRR010092454">
    <property type="protein sequence ID" value="MPC92778.1"/>
    <property type="molecule type" value="Genomic_DNA"/>
</dbReference>
<evidence type="ECO:0000313" key="2">
    <source>
        <dbReference type="Proteomes" id="UP000324222"/>
    </source>
</evidence>
<dbReference type="Proteomes" id="UP000324222">
    <property type="component" value="Unassembled WGS sequence"/>
</dbReference>
<comment type="caution">
    <text evidence="1">The sequence shown here is derived from an EMBL/GenBank/DDBJ whole genome shotgun (WGS) entry which is preliminary data.</text>
</comment>
<proteinExistence type="predicted"/>
<reference evidence="1 2" key="1">
    <citation type="submission" date="2019-05" db="EMBL/GenBank/DDBJ databases">
        <title>Another draft genome of Portunus trituberculatus and its Hox gene families provides insights of decapod evolution.</title>
        <authorList>
            <person name="Jeong J.-H."/>
            <person name="Song I."/>
            <person name="Kim S."/>
            <person name="Choi T."/>
            <person name="Kim D."/>
            <person name="Ryu S."/>
            <person name="Kim W."/>
        </authorList>
    </citation>
    <scope>NUCLEOTIDE SEQUENCE [LARGE SCALE GENOMIC DNA]</scope>
    <source>
        <tissue evidence="1">Muscle</tissue>
    </source>
</reference>
<organism evidence="1 2">
    <name type="scientific">Portunus trituberculatus</name>
    <name type="common">Swimming crab</name>
    <name type="synonym">Neptunus trituberculatus</name>
    <dbReference type="NCBI Taxonomy" id="210409"/>
    <lineage>
        <taxon>Eukaryota</taxon>
        <taxon>Metazoa</taxon>
        <taxon>Ecdysozoa</taxon>
        <taxon>Arthropoda</taxon>
        <taxon>Crustacea</taxon>
        <taxon>Multicrustacea</taxon>
        <taxon>Malacostraca</taxon>
        <taxon>Eumalacostraca</taxon>
        <taxon>Eucarida</taxon>
        <taxon>Decapoda</taxon>
        <taxon>Pleocyemata</taxon>
        <taxon>Brachyura</taxon>
        <taxon>Eubrachyura</taxon>
        <taxon>Portunoidea</taxon>
        <taxon>Portunidae</taxon>
        <taxon>Portuninae</taxon>
        <taxon>Portunus</taxon>
    </lineage>
</organism>
<accession>A0A5B7JIF8</accession>